<dbReference type="EMBL" id="ADLE01000011">
    <property type="protein sequence ID" value="EJZ63765.1"/>
    <property type="molecule type" value="Genomic_DNA"/>
</dbReference>
<dbReference type="HOGENOM" id="CLU_1234273_0_0_10"/>
<keyword evidence="1" id="KW-1133">Transmembrane helix</keyword>
<feature type="transmembrane region" description="Helical" evidence="1">
    <location>
        <begin position="138"/>
        <end position="158"/>
    </location>
</feature>
<protein>
    <recommendedName>
        <fullName evidence="4">Zincin peptidase</fullName>
    </recommendedName>
</protein>
<evidence type="ECO:0000313" key="2">
    <source>
        <dbReference type="EMBL" id="EJZ63765.1"/>
    </source>
</evidence>
<comment type="caution">
    <text evidence="2">The sequence shown here is derived from an EMBL/GenBank/DDBJ whole genome shotgun (WGS) entry which is preliminary data.</text>
</comment>
<organism evidence="2 3">
    <name type="scientific">Barnesiella intestinihominis YIT 11860</name>
    <dbReference type="NCBI Taxonomy" id="742726"/>
    <lineage>
        <taxon>Bacteria</taxon>
        <taxon>Pseudomonadati</taxon>
        <taxon>Bacteroidota</taxon>
        <taxon>Bacteroidia</taxon>
        <taxon>Bacteroidales</taxon>
        <taxon>Barnesiellaceae</taxon>
        <taxon>Barnesiella</taxon>
    </lineage>
</organism>
<sequence>MDKQTFLSSYEKDGYQVIDSFIYDDIKTFLERNKPRKNHIIWIVFISGFFILFFIGFAMGKLWSDSLSFSQFGIQILKCVVFSILGCALIIPVHEFIHWIAYKKEGANDVRFGAIWKSFVFYAAAHNFATDYKTFRRIALAPFYILSVLLILLLLSPVPLWGKISIAAILLFHIVSCSGDLSMLSYMKRYKRRNVITVDDIDNRFTYFMEK</sequence>
<feature type="transmembrane region" description="Helical" evidence="1">
    <location>
        <begin position="164"/>
        <end position="184"/>
    </location>
</feature>
<reference evidence="2 3" key="1">
    <citation type="submission" date="2012-08" db="EMBL/GenBank/DDBJ databases">
        <title>The Genome Sequence of Barnesiella intestinihominis YIT 11860.</title>
        <authorList>
            <consortium name="The Broad Institute Genome Sequencing Platform"/>
            <person name="Earl A."/>
            <person name="Ward D."/>
            <person name="Feldgarden M."/>
            <person name="Gevers D."/>
            <person name="Morotomi M."/>
            <person name="Walker B."/>
            <person name="Young S.K."/>
            <person name="Zeng Q."/>
            <person name="Gargeya S."/>
            <person name="Fitzgerald M."/>
            <person name="Haas B."/>
            <person name="Abouelleil A."/>
            <person name="Alvarado L."/>
            <person name="Arachchi H.M."/>
            <person name="Berlin A.M."/>
            <person name="Chapman S.B."/>
            <person name="Goldberg J."/>
            <person name="Griggs A."/>
            <person name="Gujja S."/>
            <person name="Hansen M."/>
            <person name="Howarth C."/>
            <person name="Imamovic A."/>
            <person name="Larimer J."/>
            <person name="McCowen C."/>
            <person name="Montmayeur A."/>
            <person name="Murphy C."/>
            <person name="Neiman D."/>
            <person name="Pearson M."/>
            <person name="Priest M."/>
            <person name="Roberts A."/>
            <person name="Saif S."/>
            <person name="Shea T."/>
            <person name="Sisk P."/>
            <person name="Sykes S."/>
            <person name="Wortman J."/>
            <person name="Nusbaum C."/>
            <person name="Birren B."/>
        </authorList>
    </citation>
    <scope>NUCLEOTIDE SEQUENCE [LARGE SCALE GENOMIC DNA]</scope>
    <source>
        <strain evidence="2 3">YIT 11860</strain>
    </source>
</reference>
<evidence type="ECO:0000313" key="3">
    <source>
        <dbReference type="Proteomes" id="UP000006044"/>
    </source>
</evidence>
<evidence type="ECO:0000256" key="1">
    <source>
        <dbReference type="SAM" id="Phobius"/>
    </source>
</evidence>
<feature type="transmembrane region" description="Helical" evidence="1">
    <location>
        <begin position="40"/>
        <end position="60"/>
    </location>
</feature>
<dbReference type="Pfam" id="PF11667">
    <property type="entry name" value="DUF3267"/>
    <property type="match status" value="1"/>
</dbReference>
<name>K0XIR2_9BACT</name>
<dbReference type="InterPro" id="IPR021683">
    <property type="entry name" value="DUF3267"/>
</dbReference>
<keyword evidence="1" id="KW-0472">Membrane</keyword>
<dbReference type="Proteomes" id="UP000006044">
    <property type="component" value="Unassembled WGS sequence"/>
</dbReference>
<keyword evidence="3" id="KW-1185">Reference proteome</keyword>
<accession>K0XIR2</accession>
<gene>
    <name evidence="2" type="ORF">HMPREF9448_01603</name>
</gene>
<dbReference type="STRING" id="742726.HMPREF9448_01603"/>
<keyword evidence="1" id="KW-0812">Transmembrane</keyword>
<dbReference type="AlphaFoldDB" id="K0XIR2"/>
<dbReference type="eggNOG" id="ENOG50335WI">
    <property type="taxonomic scope" value="Bacteria"/>
</dbReference>
<proteinExistence type="predicted"/>
<feature type="transmembrane region" description="Helical" evidence="1">
    <location>
        <begin position="72"/>
        <end position="93"/>
    </location>
</feature>
<evidence type="ECO:0008006" key="4">
    <source>
        <dbReference type="Google" id="ProtNLM"/>
    </source>
</evidence>